<evidence type="ECO:0000256" key="1">
    <source>
        <dbReference type="SAM" id="MobiDB-lite"/>
    </source>
</evidence>
<proteinExistence type="predicted"/>
<organism evidence="2">
    <name type="scientific">Candidatus Kentrum eta</name>
    <dbReference type="NCBI Taxonomy" id="2126337"/>
    <lineage>
        <taxon>Bacteria</taxon>
        <taxon>Pseudomonadati</taxon>
        <taxon>Pseudomonadota</taxon>
        <taxon>Gammaproteobacteria</taxon>
        <taxon>Candidatus Kentrum</taxon>
    </lineage>
</organism>
<evidence type="ECO:0000313" key="2">
    <source>
        <dbReference type="EMBL" id="VFJ98039.1"/>
    </source>
</evidence>
<dbReference type="EMBL" id="CAADFI010000124">
    <property type="protein sequence ID" value="VFJ98039.1"/>
    <property type="molecule type" value="Genomic_DNA"/>
</dbReference>
<dbReference type="EMBL" id="CAADFG010000352">
    <property type="protein sequence ID" value="VFK03776.1"/>
    <property type="molecule type" value="Genomic_DNA"/>
</dbReference>
<protein>
    <recommendedName>
        <fullName evidence="4">RNA-binding protein</fullName>
    </recommendedName>
</protein>
<sequence length="71" mass="7619">MPKGPNGERRPAGAIECAVMVAKIATGEIEDNQKSGRVRSGKAGGKARARNLSENRRSEIAKDAAENRWAK</sequence>
<feature type="compositionally biased region" description="Basic and acidic residues" evidence="1">
    <location>
        <begin position="51"/>
        <end position="71"/>
    </location>
</feature>
<accession>A0A450UZT7</accession>
<dbReference type="AlphaFoldDB" id="A0A450UZT7"/>
<evidence type="ECO:0008006" key="4">
    <source>
        <dbReference type="Google" id="ProtNLM"/>
    </source>
</evidence>
<gene>
    <name evidence="3" type="ORF">BECKH772A_GA0070896_103524</name>
    <name evidence="2" type="ORF">BECKH772B_GA0070898_101246</name>
</gene>
<feature type="region of interest" description="Disordered" evidence="1">
    <location>
        <begin position="32"/>
        <end position="71"/>
    </location>
</feature>
<reference evidence="2" key="1">
    <citation type="submission" date="2019-02" db="EMBL/GenBank/DDBJ databases">
        <authorList>
            <person name="Gruber-Vodicka R. H."/>
            <person name="Seah K. B. B."/>
        </authorList>
    </citation>
    <scope>NUCLEOTIDE SEQUENCE</scope>
    <source>
        <strain evidence="3">BECK_SA2B15</strain>
        <strain evidence="2">BECK_SA2B20</strain>
    </source>
</reference>
<feature type="compositionally biased region" description="Basic residues" evidence="1">
    <location>
        <begin position="36"/>
        <end position="49"/>
    </location>
</feature>
<evidence type="ECO:0000313" key="3">
    <source>
        <dbReference type="EMBL" id="VFK03776.1"/>
    </source>
</evidence>
<name>A0A450UZT7_9GAMM</name>